<dbReference type="Pfam" id="PF22660">
    <property type="entry name" value="RS_preATP-grasp-like"/>
    <property type="match status" value="1"/>
</dbReference>
<dbReference type="Pfam" id="PF17769">
    <property type="entry name" value="PurK_C"/>
    <property type="match status" value="1"/>
</dbReference>
<dbReference type="InterPro" id="IPR011761">
    <property type="entry name" value="ATP-grasp"/>
</dbReference>
<feature type="domain" description="ATP-grasp" evidence="6">
    <location>
        <begin position="116"/>
        <end position="301"/>
    </location>
</feature>
<gene>
    <name evidence="4 5 7" type="primary">purK</name>
    <name evidence="7" type="ORF">GCM10007875_22740</name>
</gene>
<keyword evidence="3 4" id="KW-0067">ATP-binding</keyword>
<dbReference type="PANTHER" id="PTHR11609">
    <property type="entry name" value="PURINE BIOSYNTHESIS PROTEIN 6/7, PUR6/7"/>
    <property type="match status" value="1"/>
</dbReference>
<dbReference type="NCBIfam" id="NF004675">
    <property type="entry name" value="PRK06019.1-1"/>
    <property type="match status" value="1"/>
</dbReference>
<reference evidence="8" key="1">
    <citation type="journal article" date="2019" name="Int. J. Syst. Evol. Microbiol.">
        <title>The Global Catalogue of Microorganisms (GCM) 10K type strain sequencing project: providing services to taxonomists for standard genome sequencing and annotation.</title>
        <authorList>
            <consortium name="The Broad Institute Genomics Platform"/>
            <consortium name="The Broad Institute Genome Sequencing Center for Infectious Disease"/>
            <person name="Wu L."/>
            <person name="Ma J."/>
        </authorList>
    </citation>
    <scope>NUCLEOTIDE SEQUENCE [LARGE SCALE GENOMIC DNA]</scope>
    <source>
        <strain evidence="8">NBRC 105857</strain>
    </source>
</reference>
<dbReference type="Gene3D" id="3.30.1490.20">
    <property type="entry name" value="ATP-grasp fold, A domain"/>
    <property type="match status" value="1"/>
</dbReference>
<feature type="binding site" evidence="4">
    <location>
        <begin position="156"/>
        <end position="162"/>
    </location>
    <ligand>
        <name>ATP</name>
        <dbReference type="ChEBI" id="CHEBI:30616"/>
    </ligand>
</feature>
<comment type="similarity">
    <text evidence="4 5">Belongs to the PurK/PurT family.</text>
</comment>
<name>A0ABQ5YRD0_9BURK</name>
<keyword evidence="1 4" id="KW-0547">Nucleotide-binding</keyword>
<comment type="caution">
    <text evidence="7">The sequence shown here is derived from an EMBL/GenBank/DDBJ whole genome shotgun (WGS) entry which is preliminary data.</text>
</comment>
<dbReference type="SUPFAM" id="SSF56059">
    <property type="entry name" value="Glutathione synthetase ATP-binding domain-like"/>
    <property type="match status" value="1"/>
</dbReference>
<proteinExistence type="inferred from homology"/>
<evidence type="ECO:0000256" key="2">
    <source>
        <dbReference type="ARBA" id="ARBA00022755"/>
    </source>
</evidence>
<evidence type="ECO:0000313" key="8">
    <source>
        <dbReference type="Proteomes" id="UP001156664"/>
    </source>
</evidence>
<evidence type="ECO:0000256" key="5">
    <source>
        <dbReference type="RuleBase" id="RU361200"/>
    </source>
</evidence>
<evidence type="ECO:0000256" key="1">
    <source>
        <dbReference type="ARBA" id="ARBA00022741"/>
    </source>
</evidence>
<dbReference type="PROSITE" id="PS50975">
    <property type="entry name" value="ATP_GRASP"/>
    <property type="match status" value="1"/>
</dbReference>
<dbReference type="Pfam" id="PF02222">
    <property type="entry name" value="ATP-grasp"/>
    <property type="match status" value="1"/>
</dbReference>
<dbReference type="Gene3D" id="3.30.470.20">
    <property type="entry name" value="ATP-grasp fold, B domain"/>
    <property type="match status" value="1"/>
</dbReference>
<protein>
    <recommendedName>
        <fullName evidence="4 5">N5-carboxyaminoimidazole ribonucleotide synthase</fullName>
        <shortName evidence="4 5">N5-CAIR synthase</shortName>
        <ecNumber evidence="4 5">6.3.4.18</ecNumber>
    </recommendedName>
    <alternativeName>
        <fullName evidence="4 5">5-(carboxyamino)imidazole ribonucleotide synthetase</fullName>
    </alternativeName>
</protein>
<feature type="binding site" evidence="4">
    <location>
        <begin position="186"/>
        <end position="189"/>
    </location>
    <ligand>
        <name>ATP</name>
        <dbReference type="ChEBI" id="CHEBI:30616"/>
    </ligand>
</feature>
<dbReference type="NCBIfam" id="NF004677">
    <property type="entry name" value="PRK06019.1-3"/>
    <property type="match status" value="1"/>
</dbReference>
<comment type="pathway">
    <text evidence="4 5">Purine metabolism; IMP biosynthesis via de novo pathway; 5-amino-1-(5-phospho-D-ribosyl)imidazole-4-carboxylate from 5-amino-1-(5-phospho-D-ribosyl)imidazole (N5-CAIR route): step 1/2.</text>
</comment>
<dbReference type="EMBL" id="BSOJ01000028">
    <property type="protein sequence ID" value="GLR27183.1"/>
    <property type="molecule type" value="Genomic_DNA"/>
</dbReference>
<evidence type="ECO:0000256" key="3">
    <source>
        <dbReference type="ARBA" id="ARBA00022840"/>
    </source>
</evidence>
<dbReference type="InterPro" id="IPR013815">
    <property type="entry name" value="ATP_grasp_subdomain_1"/>
</dbReference>
<keyword evidence="4 5" id="KW-0436">Ligase</keyword>
<dbReference type="InterPro" id="IPR054350">
    <property type="entry name" value="PurT/PurK_preATP-grasp"/>
</dbReference>
<evidence type="ECO:0000256" key="4">
    <source>
        <dbReference type="HAMAP-Rule" id="MF_01928"/>
    </source>
</evidence>
<dbReference type="InterPro" id="IPR040686">
    <property type="entry name" value="PurK_C"/>
</dbReference>
<feature type="binding site" evidence="4">
    <location>
        <position position="217"/>
    </location>
    <ligand>
        <name>ATP</name>
        <dbReference type="ChEBI" id="CHEBI:30616"/>
    </ligand>
</feature>
<dbReference type="NCBIfam" id="NF004679">
    <property type="entry name" value="PRK06019.1-5"/>
    <property type="match status" value="1"/>
</dbReference>
<dbReference type="RefSeq" id="WP_284281917.1">
    <property type="nucleotide sequence ID" value="NZ_BSOJ01000028.1"/>
</dbReference>
<dbReference type="PANTHER" id="PTHR11609:SF5">
    <property type="entry name" value="PHOSPHORIBOSYLAMINOIMIDAZOLE CARBOXYLASE"/>
    <property type="match status" value="1"/>
</dbReference>
<keyword evidence="2 4" id="KW-0658">Purine biosynthesis</keyword>
<comment type="subunit">
    <text evidence="4 5">Homodimer.</text>
</comment>
<feature type="binding site" evidence="4">
    <location>
        <position position="112"/>
    </location>
    <ligand>
        <name>ATP</name>
        <dbReference type="ChEBI" id="CHEBI:30616"/>
    </ligand>
</feature>
<accession>A0ABQ5YRD0</accession>
<feature type="binding site" evidence="4">
    <location>
        <position position="194"/>
    </location>
    <ligand>
        <name>ATP</name>
        <dbReference type="ChEBI" id="CHEBI:30616"/>
    </ligand>
</feature>
<dbReference type="InterPro" id="IPR011054">
    <property type="entry name" value="Rudment_hybrid_motif"/>
</dbReference>
<comment type="catalytic activity">
    <reaction evidence="4 5">
        <text>5-amino-1-(5-phospho-beta-D-ribosyl)imidazole + hydrogencarbonate + ATP = 5-carboxyamino-1-(5-phospho-D-ribosyl)imidazole + ADP + phosphate + 2 H(+)</text>
        <dbReference type="Rhea" id="RHEA:19317"/>
        <dbReference type="ChEBI" id="CHEBI:15378"/>
        <dbReference type="ChEBI" id="CHEBI:17544"/>
        <dbReference type="ChEBI" id="CHEBI:30616"/>
        <dbReference type="ChEBI" id="CHEBI:43474"/>
        <dbReference type="ChEBI" id="CHEBI:58730"/>
        <dbReference type="ChEBI" id="CHEBI:137981"/>
        <dbReference type="ChEBI" id="CHEBI:456216"/>
        <dbReference type="EC" id="6.3.4.18"/>
    </reaction>
</comment>
<keyword evidence="8" id="KW-1185">Reference proteome</keyword>
<dbReference type="Proteomes" id="UP001156664">
    <property type="component" value="Unassembled WGS sequence"/>
</dbReference>
<dbReference type="SUPFAM" id="SSF52440">
    <property type="entry name" value="PreATP-grasp domain"/>
    <property type="match status" value="1"/>
</dbReference>
<dbReference type="HAMAP" id="MF_01928">
    <property type="entry name" value="PurK"/>
    <property type="match status" value="1"/>
</dbReference>
<evidence type="ECO:0000313" key="7">
    <source>
        <dbReference type="EMBL" id="GLR27183.1"/>
    </source>
</evidence>
<dbReference type="InterPro" id="IPR003135">
    <property type="entry name" value="ATP-grasp_carboxylate-amine"/>
</dbReference>
<dbReference type="InterPro" id="IPR016185">
    <property type="entry name" value="PreATP-grasp_dom_sf"/>
</dbReference>
<comment type="function">
    <text evidence="5">Catalyzes the ATP-dependent conversion of 5-aminoimidazole ribonucleotide (AIR) and HCO(3)- to N5-carboxyaminoimidazole ribonucleotide (N5-CAIR).</text>
</comment>
<dbReference type="SUPFAM" id="SSF51246">
    <property type="entry name" value="Rudiment single hybrid motif"/>
    <property type="match status" value="1"/>
</dbReference>
<feature type="binding site" evidence="4">
    <location>
        <begin position="271"/>
        <end position="272"/>
    </location>
    <ligand>
        <name>ATP</name>
        <dbReference type="ChEBI" id="CHEBI:30616"/>
    </ligand>
</feature>
<evidence type="ECO:0000259" key="6">
    <source>
        <dbReference type="PROSITE" id="PS50975"/>
    </source>
</evidence>
<dbReference type="NCBIfam" id="TIGR01161">
    <property type="entry name" value="purK"/>
    <property type="match status" value="1"/>
</dbReference>
<sequence length="392" mass="41960">MSNSHNAQAAKPNQWLGLLGGGQLGRMFCMAAQSLGFRVLVLDPAANGPAGSVADDQVLADYMDDEGLAQLAARCVGVTTEFENVPALALDTLSKSIPVSPSAFSVGIAQNRIDEKAYIQKCGVPVAPHAAIRQTADISIALEPLLPGILKTARLGYDGKGQVRVKSLDEVQKAFVELGQVECVLEQRLPLLKEVSVIVARDSMGECATFPVAENHHRKGILATTVVPARIDESMGAQARANAIAIAGALDYVGVLCVEFFVVDGMGLVVNEIAPRPHNSGHYSIDACVTSQFEQQARILAKLPLGSTRQHSPAVMVNLLGDLWFTPEGEEREPNWPAVLALPEVKLHLYGKEQARVGRKMGHITIVAAELERALEVAQMVRDILGIGQDDD</sequence>
<dbReference type="EC" id="6.3.4.18" evidence="4 5"/>
<dbReference type="Gene3D" id="3.40.50.20">
    <property type="match status" value="1"/>
</dbReference>
<feature type="binding site" evidence="4">
    <location>
        <position position="151"/>
    </location>
    <ligand>
        <name>ATP</name>
        <dbReference type="ChEBI" id="CHEBI:30616"/>
    </ligand>
</feature>
<dbReference type="InterPro" id="IPR005875">
    <property type="entry name" value="PurK"/>
</dbReference>
<dbReference type="NCBIfam" id="NF004676">
    <property type="entry name" value="PRK06019.1-2"/>
    <property type="match status" value="1"/>
</dbReference>
<comment type="function">
    <text evidence="4">Catalyzes the ATP-dependent conversion of 5-aminoimidazole ribonucleotide (AIR) and HCO(3)(-) to N5-carboxyaminoimidazole ribonucleotide (N5-CAIR).</text>
</comment>
<organism evidence="7 8">
    <name type="scientific">Limnobacter litoralis</name>
    <dbReference type="NCBI Taxonomy" id="481366"/>
    <lineage>
        <taxon>Bacteria</taxon>
        <taxon>Pseudomonadati</taxon>
        <taxon>Pseudomonadota</taxon>
        <taxon>Betaproteobacteria</taxon>
        <taxon>Burkholderiales</taxon>
        <taxon>Burkholderiaceae</taxon>
        <taxon>Limnobacter</taxon>
    </lineage>
</organism>